<keyword evidence="2 5" id="KW-0808">Transferase</keyword>
<dbReference type="RefSeq" id="WP_115610851.1">
    <property type="nucleotide sequence ID" value="NZ_JBHLZC010000001.1"/>
</dbReference>
<dbReference type="Pfam" id="PF01553">
    <property type="entry name" value="Acyltransferase"/>
    <property type="match status" value="1"/>
</dbReference>
<organism evidence="5 6">
    <name type="scientific">Cardiobacterium valvarum</name>
    <dbReference type="NCBI Taxonomy" id="194702"/>
    <lineage>
        <taxon>Bacteria</taxon>
        <taxon>Pseudomonadati</taxon>
        <taxon>Pseudomonadota</taxon>
        <taxon>Gammaproteobacteria</taxon>
        <taxon>Cardiobacteriales</taxon>
        <taxon>Cardiobacteriaceae</taxon>
        <taxon>Cardiobacterium</taxon>
    </lineage>
</organism>
<dbReference type="PANTHER" id="PTHR10434">
    <property type="entry name" value="1-ACYL-SN-GLYCEROL-3-PHOSPHATE ACYLTRANSFERASE"/>
    <property type="match status" value="1"/>
</dbReference>
<keyword evidence="6" id="KW-1185">Reference proteome</keyword>
<evidence type="ECO:0000313" key="6">
    <source>
        <dbReference type="Proteomes" id="UP000254572"/>
    </source>
</evidence>
<dbReference type="InterPro" id="IPR002123">
    <property type="entry name" value="Plipid/glycerol_acylTrfase"/>
</dbReference>
<name>A0A381E1M1_9GAMM</name>
<dbReference type="Proteomes" id="UP000254572">
    <property type="component" value="Unassembled WGS sequence"/>
</dbReference>
<feature type="domain" description="Phospholipid/glycerol acyltransferase" evidence="4">
    <location>
        <begin position="84"/>
        <end position="192"/>
    </location>
</feature>
<reference evidence="5 6" key="1">
    <citation type="submission" date="2018-06" db="EMBL/GenBank/DDBJ databases">
        <authorList>
            <consortium name="Pathogen Informatics"/>
            <person name="Doyle S."/>
        </authorList>
    </citation>
    <scope>NUCLEOTIDE SEQUENCE [LARGE SCALE GENOMIC DNA]</scope>
    <source>
        <strain evidence="5 6">NCTC13294</strain>
    </source>
</reference>
<evidence type="ECO:0000313" key="5">
    <source>
        <dbReference type="EMBL" id="SUX19735.1"/>
    </source>
</evidence>
<dbReference type="EMBL" id="UFUW01000001">
    <property type="protein sequence ID" value="SUX19735.1"/>
    <property type="molecule type" value="Genomic_DNA"/>
</dbReference>
<comment type="pathway">
    <text evidence="1">Lipid metabolism.</text>
</comment>
<evidence type="ECO:0000259" key="4">
    <source>
        <dbReference type="SMART" id="SM00563"/>
    </source>
</evidence>
<dbReference type="GO" id="GO:0003841">
    <property type="term" value="F:1-acylglycerol-3-phosphate O-acyltransferase activity"/>
    <property type="evidence" value="ECO:0007669"/>
    <property type="project" value="TreeGrafter"/>
</dbReference>
<evidence type="ECO:0000256" key="1">
    <source>
        <dbReference type="ARBA" id="ARBA00005189"/>
    </source>
</evidence>
<protein>
    <submittedName>
        <fullName evidence="5">2-acyl-glycerophospho-ethanolamine acyltransferase</fullName>
    </submittedName>
</protein>
<gene>
    <name evidence="5" type="ORF">NCTC13294_00585</name>
</gene>
<dbReference type="OrthoDB" id="9812274at2"/>
<sequence>MSMLSRTLRLISTLIAYLAFGLVGASFALILPFALRRLPEGLAGQRRARRIVARIWTGYLTAMRWGGIYRVTWHGRERLGRPGQLILVNHPSLMDVLFMISAVPEGNCVVKASLLTNPSMRPAIRACGYIPNDASLELIEKTAAVLAEGQTLILFPEGTRTGYDGIIRLNRGAVSIGLRGAHVITPVVIRMTPPGLKRGDPWYKIPPRPYRYDIRVGDDIDPEDYLRRKPLPLAARLLNDDLTHYFQKETT</sequence>
<dbReference type="PANTHER" id="PTHR10434:SF66">
    <property type="entry name" value="PHOSPHOLIPID_GLYCEROL ACYLTRANSFERASE DOMAIN-CONTAINING PROTEIN"/>
    <property type="match status" value="1"/>
</dbReference>
<accession>A0A381E1M1</accession>
<dbReference type="SMART" id="SM00563">
    <property type="entry name" value="PlsC"/>
    <property type="match status" value="1"/>
</dbReference>
<proteinExistence type="predicted"/>
<evidence type="ECO:0000256" key="2">
    <source>
        <dbReference type="ARBA" id="ARBA00022679"/>
    </source>
</evidence>
<dbReference type="AlphaFoldDB" id="A0A381E1M1"/>
<dbReference type="CDD" id="cd07989">
    <property type="entry name" value="LPLAT_AGPAT-like"/>
    <property type="match status" value="1"/>
</dbReference>
<evidence type="ECO:0000256" key="3">
    <source>
        <dbReference type="ARBA" id="ARBA00023315"/>
    </source>
</evidence>
<dbReference type="SUPFAM" id="SSF69593">
    <property type="entry name" value="Glycerol-3-phosphate (1)-acyltransferase"/>
    <property type="match status" value="1"/>
</dbReference>
<keyword evidence="3 5" id="KW-0012">Acyltransferase</keyword>
<dbReference type="GO" id="GO:0006654">
    <property type="term" value="P:phosphatidic acid biosynthetic process"/>
    <property type="evidence" value="ECO:0007669"/>
    <property type="project" value="TreeGrafter"/>
</dbReference>